<name>A0AB39W798_9FLAO</name>
<sequence length="168" mass="19963">MKKTALLVLILLIQFSYSQETKISKAELLKAFNETIVQKEKGIINTNSNPWFTDNTNENYFKKDTITLKNAKSYKRDYCKIINWNFYKKDAFCIGNADYCNEPPSQKVTTENDWIKLNVEKEENYLIIELFNQNKLIDKFKILSLEKKESEYEKGKMDYILKLKRLTE</sequence>
<dbReference type="AlphaFoldDB" id="A0AB39W798"/>
<dbReference type="RefSeq" id="WP_369765183.1">
    <property type="nucleotide sequence ID" value="NZ_CP165626.1"/>
</dbReference>
<evidence type="ECO:0000256" key="1">
    <source>
        <dbReference type="SAM" id="SignalP"/>
    </source>
</evidence>
<proteinExistence type="predicted"/>
<evidence type="ECO:0008006" key="3">
    <source>
        <dbReference type="Google" id="ProtNLM"/>
    </source>
</evidence>
<accession>A0AB39W798</accession>
<gene>
    <name evidence="2" type="ORF">AB3G39_11310</name>
</gene>
<dbReference type="EMBL" id="CP165626">
    <property type="protein sequence ID" value="XDU97758.1"/>
    <property type="molecule type" value="Genomic_DNA"/>
</dbReference>
<evidence type="ECO:0000313" key="2">
    <source>
        <dbReference type="EMBL" id="XDU97758.1"/>
    </source>
</evidence>
<protein>
    <recommendedName>
        <fullName evidence="3">Lipocalin-like domain-containing protein</fullName>
    </recommendedName>
</protein>
<organism evidence="2">
    <name type="scientific">Flavobacterium sp. WC2416</name>
    <dbReference type="NCBI Taxonomy" id="3234141"/>
    <lineage>
        <taxon>Bacteria</taxon>
        <taxon>Pseudomonadati</taxon>
        <taxon>Bacteroidota</taxon>
        <taxon>Flavobacteriia</taxon>
        <taxon>Flavobacteriales</taxon>
        <taxon>Flavobacteriaceae</taxon>
        <taxon>Flavobacterium</taxon>
    </lineage>
</organism>
<keyword evidence="1" id="KW-0732">Signal</keyword>
<feature type="signal peptide" evidence="1">
    <location>
        <begin position="1"/>
        <end position="18"/>
    </location>
</feature>
<feature type="chain" id="PRO_5044350218" description="Lipocalin-like domain-containing protein" evidence="1">
    <location>
        <begin position="19"/>
        <end position="168"/>
    </location>
</feature>
<reference evidence="2" key="1">
    <citation type="submission" date="2024-07" db="EMBL/GenBank/DDBJ databases">
        <authorList>
            <person name="Biller S.J."/>
        </authorList>
    </citation>
    <scope>NUCLEOTIDE SEQUENCE</scope>
    <source>
        <strain evidence="2">WC2416</strain>
    </source>
</reference>